<accession>A0A183HE31</accession>
<proteinExistence type="predicted"/>
<name>A0A183HE31_9BILA</name>
<organism evidence="3">
    <name type="scientific">Onchocerca flexuosa</name>
    <dbReference type="NCBI Taxonomy" id="387005"/>
    <lineage>
        <taxon>Eukaryota</taxon>
        <taxon>Metazoa</taxon>
        <taxon>Ecdysozoa</taxon>
        <taxon>Nematoda</taxon>
        <taxon>Chromadorea</taxon>
        <taxon>Rhabditida</taxon>
        <taxon>Spirurina</taxon>
        <taxon>Spiruromorpha</taxon>
        <taxon>Filarioidea</taxon>
        <taxon>Onchocercidae</taxon>
        <taxon>Onchocerca</taxon>
    </lineage>
</organism>
<reference evidence="1 2" key="2">
    <citation type="submission" date="2018-11" db="EMBL/GenBank/DDBJ databases">
        <authorList>
            <consortium name="Pathogen Informatics"/>
        </authorList>
    </citation>
    <scope>NUCLEOTIDE SEQUENCE [LARGE SCALE GENOMIC DNA]</scope>
</reference>
<sequence>MKLNERKWVDKMIDDDGTSSSLPFSGAVFYSSVTELGGDDSSESMDMDRLLQRTMILSSDTDFTANRILQRVPMNLMNGSSQGLASTSMAGMYQSYLTWDNYVSLSQERTGPFLGRDMKARSQVIE</sequence>
<keyword evidence="2" id="KW-1185">Reference proteome</keyword>
<reference evidence="3" key="1">
    <citation type="submission" date="2016-06" db="UniProtKB">
        <authorList>
            <consortium name="WormBaseParasite"/>
        </authorList>
    </citation>
    <scope>IDENTIFICATION</scope>
</reference>
<dbReference type="Proteomes" id="UP000267606">
    <property type="component" value="Unassembled WGS sequence"/>
</dbReference>
<dbReference type="STRING" id="387005.A0A183HE31"/>
<gene>
    <name evidence="1" type="ORF">OFLC_LOCUS5742</name>
</gene>
<evidence type="ECO:0000313" key="1">
    <source>
        <dbReference type="EMBL" id="VDO44170.1"/>
    </source>
</evidence>
<dbReference type="EMBL" id="UZAJ01005101">
    <property type="protein sequence ID" value="VDO44170.1"/>
    <property type="molecule type" value="Genomic_DNA"/>
</dbReference>
<evidence type="ECO:0000313" key="3">
    <source>
        <dbReference type="WBParaSite" id="OFLC_0000574201-mRNA-1"/>
    </source>
</evidence>
<protein>
    <submittedName>
        <fullName evidence="3">GAGA-binding transcriptional activator</fullName>
    </submittedName>
</protein>
<dbReference type="AlphaFoldDB" id="A0A183HE31"/>
<evidence type="ECO:0000313" key="2">
    <source>
        <dbReference type="Proteomes" id="UP000267606"/>
    </source>
</evidence>
<dbReference type="WBParaSite" id="OFLC_0000574201-mRNA-1">
    <property type="protein sequence ID" value="OFLC_0000574201-mRNA-1"/>
    <property type="gene ID" value="OFLC_0000574201"/>
</dbReference>